<proteinExistence type="evidence at transcript level"/>
<reference evidence="1" key="1">
    <citation type="submission" date="2006-06" db="EMBL/GenBank/DDBJ databases">
        <authorList>
            <person name="Stapleton M."/>
            <person name="Carlson J."/>
            <person name="Chavez C."/>
            <person name="Frise E."/>
            <person name="George R."/>
            <person name="Pacleb J."/>
            <person name="Park S."/>
            <person name="Wan K."/>
            <person name="Yu C."/>
            <person name="Celniker S."/>
        </authorList>
    </citation>
    <scope>NUCLEOTIDE SEQUENCE</scope>
</reference>
<sequence length="58" mass="6221">MGHQLAGLTAVNRLEVGLHECGVRVPAVHLRVALVAEEDRRAVVRADDDHATGLLAEI</sequence>
<dbReference type="EMBL" id="BT025889">
    <property type="protein sequence ID" value="ABG02133.1"/>
    <property type="molecule type" value="mRNA"/>
</dbReference>
<protein>
    <submittedName>
        <fullName evidence="1">IP01890p</fullName>
    </submittedName>
</protein>
<name>Q1EC45_DROME</name>
<accession>Q1EC45</accession>
<dbReference type="AlphaFoldDB" id="Q1EC45"/>
<evidence type="ECO:0000313" key="1">
    <source>
        <dbReference type="EMBL" id="ABG02133.1"/>
    </source>
</evidence>
<organism evidence="1">
    <name type="scientific">Drosophila melanogaster</name>
    <name type="common">Fruit fly</name>
    <dbReference type="NCBI Taxonomy" id="7227"/>
    <lineage>
        <taxon>Eukaryota</taxon>
        <taxon>Metazoa</taxon>
        <taxon>Ecdysozoa</taxon>
        <taxon>Arthropoda</taxon>
        <taxon>Hexapoda</taxon>
        <taxon>Insecta</taxon>
        <taxon>Pterygota</taxon>
        <taxon>Neoptera</taxon>
        <taxon>Endopterygota</taxon>
        <taxon>Diptera</taxon>
        <taxon>Brachycera</taxon>
        <taxon>Muscomorpha</taxon>
        <taxon>Ephydroidea</taxon>
        <taxon>Drosophilidae</taxon>
        <taxon>Drosophila</taxon>
        <taxon>Sophophora</taxon>
    </lineage>
</organism>